<dbReference type="InterPro" id="IPR037185">
    <property type="entry name" value="EmrE-like"/>
</dbReference>
<feature type="transmembrane region" description="Helical" evidence="1">
    <location>
        <begin position="114"/>
        <end position="130"/>
    </location>
</feature>
<dbReference type="Pfam" id="PF00892">
    <property type="entry name" value="EamA"/>
    <property type="match status" value="2"/>
</dbReference>
<organism evidence="3 4">
    <name type="scientific">Fodinicurvata halophila</name>
    <dbReference type="NCBI Taxonomy" id="1419723"/>
    <lineage>
        <taxon>Bacteria</taxon>
        <taxon>Pseudomonadati</taxon>
        <taxon>Pseudomonadota</taxon>
        <taxon>Alphaproteobacteria</taxon>
        <taxon>Rhodospirillales</taxon>
        <taxon>Rhodovibrionaceae</taxon>
        <taxon>Fodinicurvata</taxon>
    </lineage>
</organism>
<accession>A0ABV8UPS2</accession>
<dbReference type="SUPFAM" id="SSF103481">
    <property type="entry name" value="Multidrug resistance efflux transporter EmrE"/>
    <property type="match status" value="1"/>
</dbReference>
<name>A0ABV8UPS2_9PROT</name>
<dbReference type="InterPro" id="IPR000620">
    <property type="entry name" value="EamA_dom"/>
</dbReference>
<feature type="domain" description="EamA" evidence="2">
    <location>
        <begin position="20"/>
        <end position="153"/>
    </location>
</feature>
<feature type="domain" description="EamA" evidence="2">
    <location>
        <begin position="175"/>
        <end position="307"/>
    </location>
</feature>
<feature type="transmembrane region" description="Helical" evidence="1">
    <location>
        <begin position="79"/>
        <end position="102"/>
    </location>
</feature>
<feature type="transmembrane region" description="Helical" evidence="1">
    <location>
        <begin position="205"/>
        <end position="222"/>
    </location>
</feature>
<feature type="transmembrane region" description="Helical" evidence="1">
    <location>
        <begin position="137"/>
        <end position="155"/>
    </location>
</feature>
<feature type="transmembrane region" description="Helical" evidence="1">
    <location>
        <begin position="234"/>
        <end position="255"/>
    </location>
</feature>
<keyword evidence="1" id="KW-0812">Transmembrane</keyword>
<feature type="transmembrane region" description="Helical" evidence="1">
    <location>
        <begin position="12"/>
        <end position="33"/>
    </location>
</feature>
<dbReference type="Proteomes" id="UP001595799">
    <property type="component" value="Unassembled WGS sequence"/>
</dbReference>
<feature type="transmembrane region" description="Helical" evidence="1">
    <location>
        <begin position="175"/>
        <end position="193"/>
    </location>
</feature>
<keyword evidence="1" id="KW-1133">Transmembrane helix</keyword>
<reference evidence="4" key="1">
    <citation type="journal article" date="2019" name="Int. J. Syst. Evol. Microbiol.">
        <title>The Global Catalogue of Microorganisms (GCM) 10K type strain sequencing project: providing services to taxonomists for standard genome sequencing and annotation.</title>
        <authorList>
            <consortium name="The Broad Institute Genomics Platform"/>
            <consortium name="The Broad Institute Genome Sequencing Center for Infectious Disease"/>
            <person name="Wu L."/>
            <person name="Ma J."/>
        </authorList>
    </citation>
    <scope>NUCLEOTIDE SEQUENCE [LARGE SCALE GENOMIC DNA]</scope>
    <source>
        <strain evidence="4">CECT 8472</strain>
    </source>
</reference>
<dbReference type="EMBL" id="JBHSCW010000011">
    <property type="protein sequence ID" value="MFC4353267.1"/>
    <property type="molecule type" value="Genomic_DNA"/>
</dbReference>
<proteinExistence type="predicted"/>
<gene>
    <name evidence="3" type="ORF">ACFOW6_17090</name>
</gene>
<sequence>MRQGYQRILDRYNPSETIAFSAALFAVVLWGLLPVLREQVAQVPPLQTAAIALACAAGVARLCAGLGEGARATAGTEAAALPFTRGLLLAALLVGAIGFYFLGLDWAPPERVTLVTYTWPLMFVAASEILRQGRVGPLVLAGCTLAFAGTTTMVLDQGTAAGSLSASGFSWGQATGYLAGLLSGLCWVGYSLVLRHGVTLGPRAWPRVFGLGALLALLIHLGFETAQWPLSLETLVICAVIGAGPYGLAFVAWAYGVRRGPARMVGALAYAVPFIASGALVALGAADLDWRFAAGGAAILGGVILANRQPEQA</sequence>
<evidence type="ECO:0000313" key="3">
    <source>
        <dbReference type="EMBL" id="MFC4353267.1"/>
    </source>
</evidence>
<keyword evidence="4" id="KW-1185">Reference proteome</keyword>
<evidence type="ECO:0000313" key="4">
    <source>
        <dbReference type="Proteomes" id="UP001595799"/>
    </source>
</evidence>
<feature type="transmembrane region" description="Helical" evidence="1">
    <location>
        <begin position="267"/>
        <end position="284"/>
    </location>
</feature>
<comment type="caution">
    <text evidence="3">The sequence shown here is derived from an EMBL/GenBank/DDBJ whole genome shotgun (WGS) entry which is preliminary data.</text>
</comment>
<evidence type="ECO:0000259" key="2">
    <source>
        <dbReference type="Pfam" id="PF00892"/>
    </source>
</evidence>
<feature type="transmembrane region" description="Helical" evidence="1">
    <location>
        <begin position="290"/>
        <end position="307"/>
    </location>
</feature>
<evidence type="ECO:0000256" key="1">
    <source>
        <dbReference type="SAM" id="Phobius"/>
    </source>
</evidence>
<dbReference type="RefSeq" id="WP_382423642.1">
    <property type="nucleotide sequence ID" value="NZ_JBHSCW010000011.1"/>
</dbReference>
<keyword evidence="1" id="KW-0472">Membrane</keyword>
<feature type="transmembrane region" description="Helical" evidence="1">
    <location>
        <begin position="45"/>
        <end position="67"/>
    </location>
</feature>
<protein>
    <submittedName>
        <fullName evidence="3">DMT family transporter</fullName>
    </submittedName>
</protein>